<reference evidence="1" key="1">
    <citation type="submission" date="2018-02" db="EMBL/GenBank/DDBJ databases">
        <title>Rhizophora mucronata_Transcriptome.</title>
        <authorList>
            <person name="Meera S.P."/>
            <person name="Sreeshan A."/>
            <person name="Augustine A."/>
        </authorList>
    </citation>
    <scope>NUCLEOTIDE SEQUENCE</scope>
    <source>
        <tissue evidence="1">Leaf</tissue>
    </source>
</reference>
<name>A0A2P2PWZ4_RHIMU</name>
<dbReference type="AlphaFoldDB" id="A0A2P2PWZ4"/>
<evidence type="ECO:0000313" key="1">
    <source>
        <dbReference type="EMBL" id="MBX59179.1"/>
    </source>
</evidence>
<accession>A0A2P2PWZ4</accession>
<proteinExistence type="predicted"/>
<organism evidence="1">
    <name type="scientific">Rhizophora mucronata</name>
    <name type="common">Asiatic mangrove</name>
    <dbReference type="NCBI Taxonomy" id="61149"/>
    <lineage>
        <taxon>Eukaryota</taxon>
        <taxon>Viridiplantae</taxon>
        <taxon>Streptophyta</taxon>
        <taxon>Embryophyta</taxon>
        <taxon>Tracheophyta</taxon>
        <taxon>Spermatophyta</taxon>
        <taxon>Magnoliopsida</taxon>
        <taxon>eudicotyledons</taxon>
        <taxon>Gunneridae</taxon>
        <taxon>Pentapetalae</taxon>
        <taxon>rosids</taxon>
        <taxon>fabids</taxon>
        <taxon>Malpighiales</taxon>
        <taxon>Rhizophoraceae</taxon>
        <taxon>Rhizophora</taxon>
    </lineage>
</organism>
<protein>
    <submittedName>
        <fullName evidence="1">Uncharacterized protein LOC105116878</fullName>
    </submittedName>
</protein>
<dbReference type="EMBL" id="GGEC01078695">
    <property type="protein sequence ID" value="MBX59179.1"/>
    <property type="molecule type" value="Transcribed_RNA"/>
</dbReference>
<sequence length="59" mass="6735">MILQNEQANTSSDLLENRQTEERYFKIDSCKMTASGHAFCRLAFCSVDICFCNSLHILS</sequence>